<dbReference type="InterPro" id="IPR052205">
    <property type="entry name" value="FliO/MopB"/>
</dbReference>
<keyword evidence="1 7" id="KW-1003">Cell membrane</keyword>
<keyword evidence="8" id="KW-0282">Flagellum</keyword>
<organism evidence="8 9">
    <name type="scientific">Legionella lytica</name>
    <dbReference type="NCBI Taxonomy" id="96232"/>
    <lineage>
        <taxon>Bacteria</taxon>
        <taxon>Pseudomonadati</taxon>
        <taxon>Pseudomonadota</taxon>
        <taxon>Gammaproteobacteria</taxon>
        <taxon>Legionellales</taxon>
        <taxon>Legionellaceae</taxon>
        <taxon>Legionella</taxon>
    </lineage>
</organism>
<dbReference type="EMBL" id="JBGORX010000001">
    <property type="protein sequence ID" value="MFJ1267289.1"/>
    <property type="molecule type" value="Genomic_DNA"/>
</dbReference>
<evidence type="ECO:0000313" key="8">
    <source>
        <dbReference type="EMBL" id="MFJ1267289.1"/>
    </source>
</evidence>
<comment type="caution">
    <text evidence="8">The sequence shown here is derived from an EMBL/GenBank/DDBJ whole genome shotgun (WGS) entry which is preliminary data.</text>
</comment>
<keyword evidence="3 7" id="KW-1133">Transmembrane helix</keyword>
<dbReference type="Pfam" id="PF04347">
    <property type="entry name" value="FliO"/>
    <property type="match status" value="1"/>
</dbReference>
<comment type="subcellular location">
    <subcellularLocation>
        <location evidence="7">Cell membrane</location>
    </subcellularLocation>
    <subcellularLocation>
        <location evidence="7">Bacterial flagellum basal body</location>
    </subcellularLocation>
</comment>
<keyword evidence="8" id="KW-0966">Cell projection</keyword>
<dbReference type="RefSeq" id="WP_400185876.1">
    <property type="nucleotide sequence ID" value="NZ_JBGORX010000001.1"/>
</dbReference>
<comment type="similarity">
    <text evidence="6 7">Belongs to the FliO/MopB family.</text>
</comment>
<keyword evidence="2 7" id="KW-0812">Transmembrane</keyword>
<reference evidence="8 9" key="1">
    <citation type="submission" date="2024-08" db="EMBL/GenBank/DDBJ databases">
        <title>Draft Genome Sequence of Legionella lytica strain DSB2004, Isolated From a Fire Sprinkler System.</title>
        <authorList>
            <person name="Everhart A.D."/>
            <person name="Kidane D.T."/>
            <person name="Farone A.L."/>
            <person name="Farone M.B."/>
        </authorList>
    </citation>
    <scope>NUCLEOTIDE SEQUENCE [LARGE SCALE GENOMIC DNA]</scope>
    <source>
        <strain evidence="8 9">DSB2004</strain>
    </source>
</reference>
<evidence type="ECO:0000256" key="6">
    <source>
        <dbReference type="ARBA" id="ARBA00037937"/>
    </source>
</evidence>
<dbReference type="PANTHER" id="PTHR38766">
    <property type="entry name" value="FLAGELLAR PROTEIN FLIO"/>
    <property type="match status" value="1"/>
</dbReference>
<name>A0ABW8D3L9_9GAMM</name>
<sequence>MIQHAITQGELVRLVLGLFSVLLVIMVLSWVVKRLQGAHLGSSKGFQSVASMILGPKEKIMLLKVGTRYLLLGSGSGHITLLYDFGEELPPGFDAPNKPSFAELLKSAVVKS</sequence>
<keyword evidence="9" id="KW-1185">Reference proteome</keyword>
<dbReference type="Proteomes" id="UP001615550">
    <property type="component" value="Unassembled WGS sequence"/>
</dbReference>
<dbReference type="NCBIfam" id="TIGR03500">
    <property type="entry name" value="FliO_TIGR"/>
    <property type="match status" value="1"/>
</dbReference>
<evidence type="ECO:0000256" key="7">
    <source>
        <dbReference type="RuleBase" id="RU362064"/>
    </source>
</evidence>
<dbReference type="InterPro" id="IPR022781">
    <property type="entry name" value="Flagellar_biosynth_FliO"/>
</dbReference>
<keyword evidence="4 7" id="KW-0472">Membrane</keyword>
<evidence type="ECO:0000256" key="2">
    <source>
        <dbReference type="ARBA" id="ARBA00022692"/>
    </source>
</evidence>
<evidence type="ECO:0000313" key="9">
    <source>
        <dbReference type="Proteomes" id="UP001615550"/>
    </source>
</evidence>
<evidence type="ECO:0000256" key="5">
    <source>
        <dbReference type="ARBA" id="ARBA00023143"/>
    </source>
</evidence>
<protein>
    <recommendedName>
        <fullName evidence="7">Flagellar protein</fullName>
    </recommendedName>
</protein>
<evidence type="ECO:0000256" key="4">
    <source>
        <dbReference type="ARBA" id="ARBA00023136"/>
    </source>
</evidence>
<feature type="transmembrane region" description="Helical" evidence="7">
    <location>
        <begin position="12"/>
        <end position="32"/>
    </location>
</feature>
<evidence type="ECO:0000256" key="3">
    <source>
        <dbReference type="ARBA" id="ARBA00022989"/>
    </source>
</evidence>
<keyword evidence="8" id="KW-0969">Cilium</keyword>
<gene>
    <name evidence="8" type="primary">fliO</name>
    <name evidence="8" type="ORF">ACD661_01820</name>
</gene>
<proteinExistence type="inferred from homology"/>
<keyword evidence="5 7" id="KW-0975">Bacterial flagellum</keyword>
<dbReference type="PANTHER" id="PTHR38766:SF1">
    <property type="entry name" value="FLAGELLAR PROTEIN FLIO"/>
    <property type="match status" value="1"/>
</dbReference>
<accession>A0ABW8D3L9</accession>
<evidence type="ECO:0000256" key="1">
    <source>
        <dbReference type="ARBA" id="ARBA00022475"/>
    </source>
</evidence>